<organism evidence="2 3">
    <name type="scientific">Candidatus Argoarchaeum ethanivorans</name>
    <dbReference type="NCBI Taxonomy" id="2608793"/>
    <lineage>
        <taxon>Archaea</taxon>
        <taxon>Methanobacteriati</taxon>
        <taxon>Methanobacteriota</taxon>
        <taxon>Stenosarchaea group</taxon>
        <taxon>Methanomicrobia</taxon>
        <taxon>Methanosarcinales</taxon>
        <taxon>Methanosarcinales incertae sedis</taxon>
        <taxon>GOM Arc I cluster</taxon>
        <taxon>Candidatus Argoarchaeum</taxon>
    </lineage>
</organism>
<dbReference type="AlphaFoldDB" id="A0A811TDM0"/>
<accession>A0A811TDM0</accession>
<keyword evidence="1" id="KW-0472">Membrane</keyword>
<gene>
    <name evidence="2" type="ORF">FFODKBPE_00567</name>
</gene>
<name>A0A811TDM0_9EURY</name>
<keyword evidence="1" id="KW-1133">Transmembrane helix</keyword>
<reference evidence="2" key="1">
    <citation type="submission" date="2020-10" db="EMBL/GenBank/DDBJ databases">
        <authorList>
            <person name="Hahn C.J."/>
            <person name="Laso-Perez R."/>
            <person name="Vulcano F."/>
            <person name="Vaziourakis K.-M."/>
            <person name="Stokke R."/>
            <person name="Steen I.H."/>
            <person name="Teske A."/>
            <person name="Boetius A."/>
            <person name="Liebeke M."/>
            <person name="Amann R."/>
            <person name="Knittel K."/>
        </authorList>
    </citation>
    <scope>NUCLEOTIDE SEQUENCE</scope>
    <source>
        <strain evidence="2">Gfbio:e3339647-f889-4370-9287-4fb5cb688e4c:AG394J04_GoMArc1</strain>
    </source>
</reference>
<comment type="caution">
    <text evidence="2">The sequence shown here is derived from an EMBL/GenBank/DDBJ whole genome shotgun (WGS) entry which is preliminary data.</text>
</comment>
<feature type="transmembrane region" description="Helical" evidence="1">
    <location>
        <begin position="6"/>
        <end position="27"/>
    </location>
</feature>
<evidence type="ECO:0000313" key="2">
    <source>
        <dbReference type="EMBL" id="CAD6493772.1"/>
    </source>
</evidence>
<evidence type="ECO:0000313" key="3">
    <source>
        <dbReference type="Proteomes" id="UP000603056"/>
    </source>
</evidence>
<dbReference type="Proteomes" id="UP000603056">
    <property type="component" value="Unassembled WGS sequence"/>
</dbReference>
<evidence type="ECO:0000256" key="1">
    <source>
        <dbReference type="SAM" id="Phobius"/>
    </source>
</evidence>
<sequence>MGIIDVILRLISIILFGLALIVIYKLATSWAASWVTSWT</sequence>
<protein>
    <submittedName>
        <fullName evidence="2">Uncharacterized protein</fullName>
    </submittedName>
</protein>
<proteinExistence type="predicted"/>
<keyword evidence="1" id="KW-0812">Transmembrane</keyword>
<dbReference type="EMBL" id="CAJHIP010000031">
    <property type="protein sequence ID" value="CAD6493772.1"/>
    <property type="molecule type" value="Genomic_DNA"/>
</dbReference>